<dbReference type="EMBL" id="CP126659">
    <property type="protein sequence ID" value="WKA00351.1"/>
    <property type="molecule type" value="Genomic_DNA"/>
</dbReference>
<dbReference type="InterPro" id="IPR036866">
    <property type="entry name" value="RibonucZ/Hydroxyglut_hydro"/>
</dbReference>
<dbReference type="Proteomes" id="UP001227230">
    <property type="component" value="Chromosome 12"/>
</dbReference>
<dbReference type="Gene3D" id="3.40.50.10890">
    <property type="match status" value="1"/>
</dbReference>
<dbReference type="Pfam" id="PF07521">
    <property type="entry name" value="RMMBL"/>
    <property type="match status" value="1"/>
</dbReference>
<reference evidence="4 5" key="1">
    <citation type="journal article" date="2023" name="Hortic Res">
        <title>The complete reference genome for grapevine (Vitis vinifera L.) genetics and breeding.</title>
        <authorList>
            <person name="Shi X."/>
            <person name="Cao S."/>
            <person name="Wang X."/>
            <person name="Huang S."/>
            <person name="Wang Y."/>
            <person name="Liu Z."/>
            <person name="Liu W."/>
            <person name="Leng X."/>
            <person name="Peng Y."/>
            <person name="Wang N."/>
            <person name="Wang Y."/>
            <person name="Ma Z."/>
            <person name="Xu X."/>
            <person name="Zhang F."/>
            <person name="Xue H."/>
            <person name="Zhong H."/>
            <person name="Wang Y."/>
            <person name="Zhang K."/>
            <person name="Velt A."/>
            <person name="Avia K."/>
            <person name="Holtgrawe D."/>
            <person name="Grimplet J."/>
            <person name="Matus J.T."/>
            <person name="Ware D."/>
            <person name="Wu X."/>
            <person name="Wang H."/>
            <person name="Liu C."/>
            <person name="Fang Y."/>
            <person name="Rustenholz C."/>
            <person name="Cheng Z."/>
            <person name="Xiao H."/>
            <person name="Zhou Y."/>
        </authorList>
    </citation>
    <scope>NUCLEOTIDE SEQUENCE [LARGE SCALE GENOMIC DNA]</scope>
    <source>
        <strain evidence="5">cv. Pinot noir / PN40024</strain>
        <tissue evidence="4">Leaf</tissue>
    </source>
</reference>
<dbReference type="SUPFAM" id="SSF56281">
    <property type="entry name" value="Metallo-hydrolase/oxidoreductase"/>
    <property type="match status" value="1"/>
</dbReference>
<evidence type="ECO:0000259" key="2">
    <source>
        <dbReference type="Pfam" id="PF07521"/>
    </source>
</evidence>
<dbReference type="Pfam" id="PF10996">
    <property type="entry name" value="Beta-Casp"/>
    <property type="match status" value="1"/>
</dbReference>
<feature type="domain" description="Zn-dependent metallo-hydrolase RNA specificity" evidence="2">
    <location>
        <begin position="100"/>
        <end position="150"/>
    </location>
</feature>
<evidence type="ECO:0000259" key="3">
    <source>
        <dbReference type="Pfam" id="PF10996"/>
    </source>
</evidence>
<evidence type="ECO:0000313" key="4">
    <source>
        <dbReference type="EMBL" id="WKA00351.1"/>
    </source>
</evidence>
<dbReference type="InterPro" id="IPR050698">
    <property type="entry name" value="MBL"/>
</dbReference>
<proteinExistence type="predicted"/>
<dbReference type="InterPro" id="IPR011108">
    <property type="entry name" value="RMMBL"/>
</dbReference>
<name>A0ABY9CYW9_VITVI</name>
<evidence type="ECO:0000313" key="5">
    <source>
        <dbReference type="Proteomes" id="UP001227230"/>
    </source>
</evidence>
<dbReference type="PANTHER" id="PTHR11203">
    <property type="entry name" value="CLEAVAGE AND POLYADENYLATION SPECIFICITY FACTOR FAMILY MEMBER"/>
    <property type="match status" value="1"/>
</dbReference>
<dbReference type="InterPro" id="IPR022712">
    <property type="entry name" value="Beta_Casp"/>
</dbReference>
<accession>A0ABY9CYW9</accession>
<protein>
    <recommendedName>
        <fullName evidence="6">Zn-dependent metallo-hydrolase RNA specificity domain-containing protein</fullName>
    </recommendedName>
</protein>
<keyword evidence="5" id="KW-1185">Reference proteome</keyword>
<keyword evidence="1" id="KW-0378">Hydrolase</keyword>
<organism evidence="4 5">
    <name type="scientific">Vitis vinifera</name>
    <name type="common">Grape</name>
    <dbReference type="NCBI Taxonomy" id="29760"/>
    <lineage>
        <taxon>Eukaryota</taxon>
        <taxon>Viridiplantae</taxon>
        <taxon>Streptophyta</taxon>
        <taxon>Embryophyta</taxon>
        <taxon>Tracheophyta</taxon>
        <taxon>Spermatophyta</taxon>
        <taxon>Magnoliopsida</taxon>
        <taxon>eudicotyledons</taxon>
        <taxon>Gunneridae</taxon>
        <taxon>Pentapetalae</taxon>
        <taxon>rosids</taxon>
        <taxon>Vitales</taxon>
        <taxon>Vitaceae</taxon>
        <taxon>Viteae</taxon>
        <taxon>Vitis</taxon>
    </lineage>
</organism>
<evidence type="ECO:0000256" key="1">
    <source>
        <dbReference type="ARBA" id="ARBA00022801"/>
    </source>
</evidence>
<evidence type="ECO:0008006" key="6">
    <source>
        <dbReference type="Google" id="ProtNLM"/>
    </source>
</evidence>
<sequence>MSIYQTYINSMNERIRNQFENLNPFDFKPISHLKSIENLNDVGPSVVMASPSGLSRQLFDMWCFDKKNACVILGYVMEGILAKTIINEPKEVTLINGLTVPLNMQVYYISFSTHADFAQTSTFVKELMPPNIILVHGEANEMGRLKQNLIDRVQDQGLT</sequence>
<dbReference type="Gene3D" id="3.60.15.10">
    <property type="entry name" value="Ribonuclease Z/Hydroxyacylglutathione hydrolase-like"/>
    <property type="match status" value="1"/>
</dbReference>
<feature type="domain" description="Beta-Casp" evidence="3">
    <location>
        <begin position="1"/>
        <end position="85"/>
    </location>
</feature>
<dbReference type="PANTHER" id="PTHR11203:SF11">
    <property type="entry name" value="CLEAVAGE AND POLYADENYLATION SPECIFICITY FACTOR SUBUNIT 3"/>
    <property type="match status" value="1"/>
</dbReference>
<gene>
    <name evidence="4" type="ORF">VitviT2T_018712</name>
</gene>